<organism evidence="1 2">
    <name type="scientific">Takifugu bimaculatus</name>
    <dbReference type="NCBI Taxonomy" id="433685"/>
    <lineage>
        <taxon>Eukaryota</taxon>
        <taxon>Metazoa</taxon>
        <taxon>Chordata</taxon>
        <taxon>Craniata</taxon>
        <taxon>Vertebrata</taxon>
        <taxon>Euteleostomi</taxon>
        <taxon>Actinopterygii</taxon>
        <taxon>Neopterygii</taxon>
        <taxon>Teleostei</taxon>
        <taxon>Neoteleostei</taxon>
        <taxon>Acanthomorphata</taxon>
        <taxon>Eupercaria</taxon>
        <taxon>Tetraodontiformes</taxon>
        <taxon>Tetradontoidea</taxon>
        <taxon>Tetraodontidae</taxon>
        <taxon>Takifugu</taxon>
    </lineage>
</organism>
<evidence type="ECO:0000313" key="1">
    <source>
        <dbReference type="EMBL" id="TNM87841.1"/>
    </source>
</evidence>
<dbReference type="AlphaFoldDB" id="A0A4Z2B642"/>
<protein>
    <submittedName>
        <fullName evidence="1">Uncharacterized protein</fullName>
    </submittedName>
</protein>
<gene>
    <name evidence="1" type="ORF">fugu_006062</name>
</gene>
<proteinExistence type="predicted"/>
<accession>A0A4Z2B642</accession>
<reference evidence="1 2" key="1">
    <citation type="submission" date="2019-04" db="EMBL/GenBank/DDBJ databases">
        <title>The sequence and de novo assembly of Takifugu bimaculatus genome using PacBio and Hi-C technologies.</title>
        <authorList>
            <person name="Xu P."/>
            <person name="Liu B."/>
            <person name="Zhou Z."/>
        </authorList>
    </citation>
    <scope>NUCLEOTIDE SEQUENCE [LARGE SCALE GENOMIC DNA]</scope>
    <source>
        <strain evidence="1">TB-2018</strain>
        <tissue evidence="1">Muscle</tissue>
    </source>
</reference>
<comment type="caution">
    <text evidence="1">The sequence shown here is derived from an EMBL/GenBank/DDBJ whole genome shotgun (WGS) entry which is preliminary data.</text>
</comment>
<name>A0A4Z2B642_9TELE</name>
<sequence length="186" mass="20881">MFSFAQRELSLCYCHGYQATARRNTPGTNYCHLRFSMSNVAPSPKVLLVLKNHNGRNSKELFQFFRNLPQVAPGRFQVNDGRWRGCCRRGSVSVWALLLCAGFLCRDWNAQPACEMLRMEVTHCSVLGFPSNLFAVSPGYSNTRELQGFSADKRWAGRPLMTGETCLNPNGRDAVMNACGYKRAGN</sequence>
<dbReference type="EMBL" id="SWLE01000019">
    <property type="protein sequence ID" value="TNM87841.1"/>
    <property type="molecule type" value="Genomic_DNA"/>
</dbReference>
<keyword evidence="2" id="KW-1185">Reference proteome</keyword>
<evidence type="ECO:0000313" key="2">
    <source>
        <dbReference type="Proteomes" id="UP000516260"/>
    </source>
</evidence>
<dbReference type="Proteomes" id="UP000516260">
    <property type="component" value="Chromosome 6"/>
</dbReference>